<evidence type="ECO:0000313" key="3">
    <source>
        <dbReference type="Proteomes" id="UP001195937"/>
    </source>
</evidence>
<proteinExistence type="predicted"/>
<dbReference type="InterPro" id="IPR001173">
    <property type="entry name" value="Glyco_trans_2-like"/>
</dbReference>
<sequence>MTGPDKLLTISVAAYNAEPYLERCISSVVSCPDAARLCEIIIVNDGSHDSTSDIAHRFQSRYPQAVRVIDKENGGYGSTVNASLKHATGRYFRLLDADDWVDTEHLSGFLRELCACDVDVALSPYLVCNDQTKEETPVTLSELHAAQAGRFEDLDFSRTHLTMHAMTFRTDLLRQAGVHLDHHVLYTDCEFITQPLRFVDTYHMLTNPLYCYRVGREGQSCDYRQTVRHKDDLKTVIKTLTPLYDEQLPGNKSEFQYSQFLGLYTQLFNACFLPRDAAWVQLRKLCEEMKPLNPRMWDKFLRHRVDIRMALSTHGLTFPLLCVLQRKRLSYSERNRQMQPAY</sequence>
<reference evidence="2" key="1">
    <citation type="submission" date="2021-06" db="EMBL/GenBank/DDBJ databases">
        <title>Collection of gut derived symbiotic bacterial strains cultured from healthy donors.</title>
        <authorList>
            <person name="Lin H."/>
            <person name="Littmann E."/>
            <person name="Pamer E.G."/>
        </authorList>
    </citation>
    <scope>NUCLEOTIDE SEQUENCE</scope>
    <source>
        <strain evidence="2">MSK.19.9</strain>
    </source>
</reference>
<protein>
    <submittedName>
        <fullName evidence="2">Glycosyltransferase</fullName>
    </submittedName>
</protein>
<gene>
    <name evidence="2" type="ORF">KSW34_10755</name>
</gene>
<dbReference type="RefSeq" id="WP_217737483.1">
    <property type="nucleotide sequence ID" value="NZ_JAHOFX010000027.1"/>
</dbReference>
<dbReference type="PANTHER" id="PTHR22916:SF3">
    <property type="entry name" value="UDP-GLCNAC:BETAGAL BETA-1,3-N-ACETYLGLUCOSAMINYLTRANSFERASE-LIKE PROTEIN 1"/>
    <property type="match status" value="1"/>
</dbReference>
<evidence type="ECO:0000259" key="1">
    <source>
        <dbReference type="Pfam" id="PF00535"/>
    </source>
</evidence>
<dbReference type="PANTHER" id="PTHR22916">
    <property type="entry name" value="GLYCOSYLTRANSFERASE"/>
    <property type="match status" value="1"/>
</dbReference>
<dbReference type="EMBL" id="JAHOFX010000027">
    <property type="protein sequence ID" value="MBV3439441.1"/>
    <property type="molecule type" value="Genomic_DNA"/>
</dbReference>
<dbReference type="Proteomes" id="UP001195937">
    <property type="component" value="Unassembled WGS sequence"/>
</dbReference>
<comment type="caution">
    <text evidence="2">The sequence shown here is derived from an EMBL/GenBank/DDBJ whole genome shotgun (WGS) entry which is preliminary data.</text>
</comment>
<dbReference type="AlphaFoldDB" id="A0AAW4NI89"/>
<organism evidence="2 3">
    <name type="scientific">Bifidobacterium longum</name>
    <dbReference type="NCBI Taxonomy" id="216816"/>
    <lineage>
        <taxon>Bacteria</taxon>
        <taxon>Bacillati</taxon>
        <taxon>Actinomycetota</taxon>
        <taxon>Actinomycetes</taxon>
        <taxon>Bifidobacteriales</taxon>
        <taxon>Bifidobacteriaceae</taxon>
        <taxon>Bifidobacterium</taxon>
    </lineage>
</organism>
<name>A0AAW4NI89_BIFLN</name>
<dbReference type="CDD" id="cd00761">
    <property type="entry name" value="Glyco_tranf_GTA_type"/>
    <property type="match status" value="1"/>
</dbReference>
<dbReference type="Pfam" id="PF00535">
    <property type="entry name" value="Glycos_transf_2"/>
    <property type="match status" value="1"/>
</dbReference>
<accession>A0AAW4NI89</accession>
<feature type="domain" description="Glycosyltransferase 2-like" evidence="1">
    <location>
        <begin position="10"/>
        <end position="172"/>
    </location>
</feature>
<dbReference type="GO" id="GO:0016757">
    <property type="term" value="F:glycosyltransferase activity"/>
    <property type="evidence" value="ECO:0007669"/>
    <property type="project" value="TreeGrafter"/>
</dbReference>
<evidence type="ECO:0000313" key="2">
    <source>
        <dbReference type="EMBL" id="MBV3439441.1"/>
    </source>
</evidence>